<evidence type="ECO:0000313" key="2">
    <source>
        <dbReference type="EMBL" id="JAI07372.1"/>
    </source>
</evidence>
<accession>A0A0E9XY88</accession>
<keyword evidence="1" id="KW-0472">Membrane</keyword>
<protein>
    <submittedName>
        <fullName evidence="2">Uncharacterized protein</fullName>
    </submittedName>
</protein>
<dbReference type="EMBL" id="GBXM01001206">
    <property type="protein sequence ID" value="JAI07372.1"/>
    <property type="molecule type" value="Transcribed_RNA"/>
</dbReference>
<keyword evidence="1" id="KW-0812">Transmembrane</keyword>
<proteinExistence type="predicted"/>
<feature type="transmembrane region" description="Helical" evidence="1">
    <location>
        <begin position="19"/>
        <end position="39"/>
    </location>
</feature>
<keyword evidence="1" id="KW-1133">Transmembrane helix</keyword>
<name>A0A0E9XY88_ANGAN</name>
<organism evidence="2">
    <name type="scientific">Anguilla anguilla</name>
    <name type="common">European freshwater eel</name>
    <name type="synonym">Muraena anguilla</name>
    <dbReference type="NCBI Taxonomy" id="7936"/>
    <lineage>
        <taxon>Eukaryota</taxon>
        <taxon>Metazoa</taxon>
        <taxon>Chordata</taxon>
        <taxon>Craniata</taxon>
        <taxon>Vertebrata</taxon>
        <taxon>Euteleostomi</taxon>
        <taxon>Actinopterygii</taxon>
        <taxon>Neopterygii</taxon>
        <taxon>Teleostei</taxon>
        <taxon>Anguilliformes</taxon>
        <taxon>Anguillidae</taxon>
        <taxon>Anguilla</taxon>
    </lineage>
</organism>
<reference evidence="2" key="2">
    <citation type="journal article" date="2015" name="Fish Shellfish Immunol.">
        <title>Early steps in the European eel (Anguilla anguilla)-Vibrio vulnificus interaction in the gills: Role of the RtxA13 toxin.</title>
        <authorList>
            <person name="Callol A."/>
            <person name="Pajuelo D."/>
            <person name="Ebbesson L."/>
            <person name="Teles M."/>
            <person name="MacKenzie S."/>
            <person name="Amaro C."/>
        </authorList>
    </citation>
    <scope>NUCLEOTIDE SEQUENCE</scope>
</reference>
<sequence length="40" mass="4604">MCGFIIFTTVYFSLFKTCTFLLCGASNILLLYFIMLLLLD</sequence>
<reference evidence="2" key="1">
    <citation type="submission" date="2014-11" db="EMBL/GenBank/DDBJ databases">
        <authorList>
            <person name="Amaro Gonzalez C."/>
        </authorList>
    </citation>
    <scope>NUCLEOTIDE SEQUENCE</scope>
</reference>
<dbReference type="AlphaFoldDB" id="A0A0E9XY88"/>
<evidence type="ECO:0000256" key="1">
    <source>
        <dbReference type="SAM" id="Phobius"/>
    </source>
</evidence>